<name>A0A0C3B0P9_9AGAM</name>
<gene>
    <name evidence="2" type="ORF">SCLCIDRAFT_172069</name>
</gene>
<sequence>MHTCEAMRLCSQETTAEQHPKTNANFRSPLAWRSLGCVGLRPCSRSMHRPPANPISRRQVAKSSCAKGGGSPNLCTSSRAGSEIKLLDGRSGPSTH</sequence>
<evidence type="ECO:0000313" key="3">
    <source>
        <dbReference type="Proteomes" id="UP000053989"/>
    </source>
</evidence>
<dbReference type="AlphaFoldDB" id="A0A0C3B0P9"/>
<organism evidence="2 3">
    <name type="scientific">Scleroderma citrinum Foug A</name>
    <dbReference type="NCBI Taxonomy" id="1036808"/>
    <lineage>
        <taxon>Eukaryota</taxon>
        <taxon>Fungi</taxon>
        <taxon>Dikarya</taxon>
        <taxon>Basidiomycota</taxon>
        <taxon>Agaricomycotina</taxon>
        <taxon>Agaricomycetes</taxon>
        <taxon>Agaricomycetidae</taxon>
        <taxon>Boletales</taxon>
        <taxon>Sclerodermatineae</taxon>
        <taxon>Sclerodermataceae</taxon>
        <taxon>Scleroderma</taxon>
    </lineage>
</organism>
<dbReference type="EMBL" id="KN822004">
    <property type="protein sequence ID" value="KIM70837.1"/>
    <property type="molecule type" value="Genomic_DNA"/>
</dbReference>
<reference evidence="2 3" key="1">
    <citation type="submission" date="2014-04" db="EMBL/GenBank/DDBJ databases">
        <authorList>
            <consortium name="DOE Joint Genome Institute"/>
            <person name="Kuo A."/>
            <person name="Kohler A."/>
            <person name="Nagy L.G."/>
            <person name="Floudas D."/>
            <person name="Copeland A."/>
            <person name="Barry K.W."/>
            <person name="Cichocki N."/>
            <person name="Veneault-Fourrey C."/>
            <person name="LaButti K."/>
            <person name="Lindquist E.A."/>
            <person name="Lipzen A."/>
            <person name="Lundell T."/>
            <person name="Morin E."/>
            <person name="Murat C."/>
            <person name="Sun H."/>
            <person name="Tunlid A."/>
            <person name="Henrissat B."/>
            <person name="Grigoriev I.V."/>
            <person name="Hibbett D.S."/>
            <person name="Martin F."/>
            <person name="Nordberg H.P."/>
            <person name="Cantor M.N."/>
            <person name="Hua S.X."/>
        </authorList>
    </citation>
    <scope>NUCLEOTIDE SEQUENCE [LARGE SCALE GENOMIC DNA]</scope>
    <source>
        <strain evidence="2 3">Foug A</strain>
    </source>
</reference>
<dbReference type="HOGENOM" id="CLU_2360963_0_0_1"/>
<proteinExistence type="predicted"/>
<dbReference type="Proteomes" id="UP000053989">
    <property type="component" value="Unassembled WGS sequence"/>
</dbReference>
<protein>
    <submittedName>
        <fullName evidence="2">Uncharacterized protein</fullName>
    </submittedName>
</protein>
<evidence type="ECO:0000256" key="1">
    <source>
        <dbReference type="SAM" id="MobiDB-lite"/>
    </source>
</evidence>
<accession>A0A0C3B0P9</accession>
<dbReference type="InParanoid" id="A0A0C3B0P9"/>
<evidence type="ECO:0000313" key="2">
    <source>
        <dbReference type="EMBL" id="KIM70837.1"/>
    </source>
</evidence>
<feature type="region of interest" description="Disordered" evidence="1">
    <location>
        <begin position="46"/>
        <end position="96"/>
    </location>
</feature>
<keyword evidence="3" id="KW-1185">Reference proteome</keyword>
<reference evidence="3" key="2">
    <citation type="submission" date="2015-01" db="EMBL/GenBank/DDBJ databases">
        <title>Evolutionary Origins and Diversification of the Mycorrhizal Mutualists.</title>
        <authorList>
            <consortium name="DOE Joint Genome Institute"/>
            <consortium name="Mycorrhizal Genomics Consortium"/>
            <person name="Kohler A."/>
            <person name="Kuo A."/>
            <person name="Nagy L.G."/>
            <person name="Floudas D."/>
            <person name="Copeland A."/>
            <person name="Barry K.W."/>
            <person name="Cichocki N."/>
            <person name="Veneault-Fourrey C."/>
            <person name="LaButti K."/>
            <person name="Lindquist E.A."/>
            <person name="Lipzen A."/>
            <person name="Lundell T."/>
            <person name="Morin E."/>
            <person name="Murat C."/>
            <person name="Riley R."/>
            <person name="Ohm R."/>
            <person name="Sun H."/>
            <person name="Tunlid A."/>
            <person name="Henrissat B."/>
            <person name="Grigoriev I.V."/>
            <person name="Hibbett D.S."/>
            <person name="Martin F."/>
        </authorList>
    </citation>
    <scope>NUCLEOTIDE SEQUENCE [LARGE SCALE GENOMIC DNA]</scope>
    <source>
        <strain evidence="3">Foug A</strain>
    </source>
</reference>